<dbReference type="InterPro" id="IPR055201">
    <property type="entry name" value="IHF-like_H2TH"/>
</dbReference>
<dbReference type="RefSeq" id="WP_090861699.1">
    <property type="nucleotide sequence ID" value="NZ_LT629759.1"/>
</dbReference>
<dbReference type="NCBIfam" id="NF041260">
    <property type="entry name" value="actino_IHF"/>
    <property type="match status" value="1"/>
</dbReference>
<gene>
    <name evidence="2" type="ORF">SAMN04489857_0657</name>
</gene>
<organism evidence="2 3">
    <name type="scientific">Parafannyhessea umbonata</name>
    <dbReference type="NCBI Taxonomy" id="604330"/>
    <lineage>
        <taxon>Bacteria</taxon>
        <taxon>Bacillati</taxon>
        <taxon>Actinomycetota</taxon>
        <taxon>Coriobacteriia</taxon>
        <taxon>Coriobacteriales</taxon>
        <taxon>Atopobiaceae</taxon>
        <taxon>Parafannyhessea</taxon>
    </lineage>
</organism>
<dbReference type="InterPro" id="IPR047806">
    <property type="entry name" value="IHF_actinobact"/>
</dbReference>
<proteinExistence type="predicted"/>
<sequence>MGRFDVATNTTTDMRRDYLNSAIAARKERATVKKRINSGELTIADVLEMESKYVKRMHVVDLLAARRGHGKARALKLMKRLKIGEHRRISGLGPNQRKRLLEAVEKGQ</sequence>
<dbReference type="EMBL" id="LT629759">
    <property type="protein sequence ID" value="SDR68916.1"/>
    <property type="molecule type" value="Genomic_DNA"/>
</dbReference>
<feature type="domain" description="Integration host factor-like helix-two turn-helix" evidence="1">
    <location>
        <begin position="38"/>
        <end position="102"/>
    </location>
</feature>
<dbReference type="Gene3D" id="1.10.8.50">
    <property type="match status" value="1"/>
</dbReference>
<reference evidence="3" key="1">
    <citation type="submission" date="2016-10" db="EMBL/GenBank/DDBJ databases">
        <authorList>
            <person name="Varghese N."/>
            <person name="Submissions S."/>
        </authorList>
    </citation>
    <scope>NUCLEOTIDE SEQUENCE [LARGE SCALE GENOMIC DNA]</scope>
    <source>
        <strain evidence="3">DSM 22620</strain>
    </source>
</reference>
<evidence type="ECO:0000259" key="1">
    <source>
        <dbReference type="Pfam" id="PF22525"/>
    </source>
</evidence>
<protein>
    <recommendedName>
        <fullName evidence="1">Integration host factor-like helix-two turn-helix domain-containing protein</fullName>
    </recommendedName>
</protein>
<name>A0A1H1L315_9ACTN</name>
<dbReference type="AlphaFoldDB" id="A0A1H1L315"/>
<evidence type="ECO:0000313" key="3">
    <source>
        <dbReference type="Proteomes" id="UP000199480"/>
    </source>
</evidence>
<dbReference type="Proteomes" id="UP000199480">
    <property type="component" value="Chromosome I"/>
</dbReference>
<dbReference type="Pfam" id="PF22525">
    <property type="entry name" value="H2TH_5"/>
    <property type="match status" value="1"/>
</dbReference>
<dbReference type="OrthoDB" id="3197442at2"/>
<evidence type="ECO:0000313" key="2">
    <source>
        <dbReference type="EMBL" id="SDR68916.1"/>
    </source>
</evidence>
<accession>A0A1H1L315</accession>
<dbReference type="GeneID" id="78500031"/>